<dbReference type="CDD" id="cd10554">
    <property type="entry name" value="HycB_like"/>
    <property type="match status" value="1"/>
</dbReference>
<dbReference type="RefSeq" id="WP_133680545.1">
    <property type="nucleotide sequence ID" value="NZ_SNZP01000007.1"/>
</dbReference>
<keyword evidence="1" id="KW-0004">4Fe-4S</keyword>
<feature type="domain" description="4Fe-4S ferredoxin-type" evidence="6">
    <location>
        <begin position="80"/>
        <end position="109"/>
    </location>
</feature>
<sequence length="178" mass="19078">MNRFIIAEPQNCIGCRTCEVACALAHPLGDGTEMLSPENFRPRLKVIKGARISTPVLCRHCDDAPCANACPSGAIVRHADSIQVLQERCVGCKTCMVACPYGAMEVTTVPVASGGVLKSRATKAMALKCDLCIDRPAGPACISSCPTKCLHLVDQQRMASVMKQRREQAALDLPQLPL</sequence>
<evidence type="ECO:0000259" key="6">
    <source>
        <dbReference type="PROSITE" id="PS51379"/>
    </source>
</evidence>
<dbReference type="Proteomes" id="UP000295611">
    <property type="component" value="Unassembled WGS sequence"/>
</dbReference>
<dbReference type="InterPro" id="IPR017896">
    <property type="entry name" value="4Fe4S_Fe-S-bd"/>
</dbReference>
<organism evidence="7 8">
    <name type="scientific">Paludibacterium purpuratum</name>
    <dbReference type="NCBI Taxonomy" id="1144873"/>
    <lineage>
        <taxon>Bacteria</taxon>
        <taxon>Pseudomonadati</taxon>
        <taxon>Pseudomonadota</taxon>
        <taxon>Betaproteobacteria</taxon>
        <taxon>Neisseriales</taxon>
        <taxon>Chromobacteriaceae</taxon>
        <taxon>Paludibacterium</taxon>
    </lineage>
</organism>
<dbReference type="Pfam" id="PF13247">
    <property type="entry name" value="Fer4_11"/>
    <property type="match status" value="1"/>
</dbReference>
<evidence type="ECO:0000256" key="3">
    <source>
        <dbReference type="ARBA" id="ARBA00022737"/>
    </source>
</evidence>
<dbReference type="OrthoDB" id="9779457at2"/>
<name>A0A4R7B4S6_9NEIS</name>
<keyword evidence="5" id="KW-0411">Iron-sulfur</keyword>
<dbReference type="AlphaFoldDB" id="A0A4R7B4S6"/>
<proteinExistence type="predicted"/>
<keyword evidence="3" id="KW-0677">Repeat</keyword>
<feature type="domain" description="4Fe-4S ferredoxin-type" evidence="6">
    <location>
        <begin position="123"/>
        <end position="155"/>
    </location>
</feature>
<evidence type="ECO:0000256" key="1">
    <source>
        <dbReference type="ARBA" id="ARBA00022485"/>
    </source>
</evidence>
<dbReference type="PROSITE" id="PS51379">
    <property type="entry name" value="4FE4S_FER_2"/>
    <property type="match status" value="3"/>
</dbReference>
<dbReference type="GO" id="GO:0051539">
    <property type="term" value="F:4 iron, 4 sulfur cluster binding"/>
    <property type="evidence" value="ECO:0007669"/>
    <property type="project" value="UniProtKB-KW"/>
</dbReference>
<dbReference type="GO" id="GO:0046872">
    <property type="term" value="F:metal ion binding"/>
    <property type="evidence" value="ECO:0007669"/>
    <property type="project" value="UniProtKB-KW"/>
</dbReference>
<dbReference type="Pfam" id="PF12800">
    <property type="entry name" value="Fer4_4"/>
    <property type="match status" value="1"/>
</dbReference>
<dbReference type="SUPFAM" id="SSF54862">
    <property type="entry name" value="4Fe-4S ferredoxins"/>
    <property type="match status" value="1"/>
</dbReference>
<keyword evidence="8" id="KW-1185">Reference proteome</keyword>
<dbReference type="Gene3D" id="3.30.70.20">
    <property type="match status" value="2"/>
</dbReference>
<dbReference type="InterPro" id="IPR017900">
    <property type="entry name" value="4Fe4S_Fe_S_CS"/>
</dbReference>
<protein>
    <submittedName>
        <fullName evidence="7">Electron transport protein HydN</fullName>
    </submittedName>
</protein>
<dbReference type="PANTHER" id="PTHR42859:SF17">
    <property type="entry name" value="ELECTRON TRANSPORT PROTEIN HYDN-RELATED"/>
    <property type="match status" value="1"/>
</dbReference>
<evidence type="ECO:0000313" key="8">
    <source>
        <dbReference type="Proteomes" id="UP000295611"/>
    </source>
</evidence>
<dbReference type="EMBL" id="SNZP01000007">
    <property type="protein sequence ID" value="TDR79644.1"/>
    <property type="molecule type" value="Genomic_DNA"/>
</dbReference>
<dbReference type="PANTHER" id="PTHR42859">
    <property type="entry name" value="OXIDOREDUCTASE"/>
    <property type="match status" value="1"/>
</dbReference>
<comment type="caution">
    <text evidence="7">The sequence shown here is derived from an EMBL/GenBank/DDBJ whole genome shotgun (WGS) entry which is preliminary data.</text>
</comment>
<reference evidence="7 8" key="1">
    <citation type="submission" date="2019-03" db="EMBL/GenBank/DDBJ databases">
        <title>Genomic Encyclopedia of Type Strains, Phase III (KMG-III): the genomes of soil and plant-associated and newly described type strains.</title>
        <authorList>
            <person name="Whitman W."/>
        </authorList>
    </citation>
    <scope>NUCLEOTIDE SEQUENCE [LARGE SCALE GENOMIC DNA]</scope>
    <source>
        <strain evidence="7 8">CECT 8976</strain>
    </source>
</reference>
<keyword evidence="2" id="KW-0479">Metal-binding</keyword>
<evidence type="ECO:0000256" key="5">
    <source>
        <dbReference type="ARBA" id="ARBA00023014"/>
    </source>
</evidence>
<dbReference type="PROSITE" id="PS00198">
    <property type="entry name" value="4FE4S_FER_1"/>
    <property type="match status" value="1"/>
</dbReference>
<evidence type="ECO:0000313" key="7">
    <source>
        <dbReference type="EMBL" id="TDR79644.1"/>
    </source>
</evidence>
<feature type="domain" description="4Fe-4S ferredoxin-type" evidence="6">
    <location>
        <begin position="2"/>
        <end position="31"/>
    </location>
</feature>
<gene>
    <name evidence="7" type="ORF">DFP86_1077</name>
</gene>
<dbReference type="InterPro" id="IPR050294">
    <property type="entry name" value="RnfB_subfamily"/>
</dbReference>
<evidence type="ECO:0000256" key="4">
    <source>
        <dbReference type="ARBA" id="ARBA00023004"/>
    </source>
</evidence>
<keyword evidence="4" id="KW-0408">Iron</keyword>
<evidence type="ECO:0000256" key="2">
    <source>
        <dbReference type="ARBA" id="ARBA00022723"/>
    </source>
</evidence>
<accession>A0A4R7B4S6</accession>